<dbReference type="RefSeq" id="WP_012179369.1">
    <property type="nucleotide sequence ID" value="NC_009952.1"/>
</dbReference>
<dbReference type="InterPro" id="IPR004358">
    <property type="entry name" value="Sig_transdc_His_kin-like_C"/>
</dbReference>
<dbReference type="EMBL" id="CP000830">
    <property type="protein sequence ID" value="ABV94441.1"/>
    <property type="molecule type" value="Genomic_DNA"/>
</dbReference>
<evidence type="ECO:0000256" key="4">
    <source>
        <dbReference type="ARBA" id="ARBA00023012"/>
    </source>
</evidence>
<dbReference type="InterPro" id="IPR013767">
    <property type="entry name" value="PAS_fold"/>
</dbReference>
<dbReference type="SUPFAM" id="SSF47384">
    <property type="entry name" value="Homodimeric domain of signal transducing histidine kinase"/>
    <property type="match status" value="1"/>
</dbReference>
<dbReference type="CDD" id="cd16922">
    <property type="entry name" value="HATPase_EvgS-ArcB-TorS-like"/>
    <property type="match status" value="1"/>
</dbReference>
<dbReference type="PROSITE" id="PS50110">
    <property type="entry name" value="RESPONSE_REGULATORY"/>
    <property type="match status" value="1"/>
</dbReference>
<dbReference type="Pfam" id="PF00512">
    <property type="entry name" value="HisKA"/>
    <property type="match status" value="1"/>
</dbReference>
<evidence type="ECO:0000256" key="5">
    <source>
        <dbReference type="PROSITE-ProRule" id="PRU00169"/>
    </source>
</evidence>
<dbReference type="Pfam" id="PF00989">
    <property type="entry name" value="PAS"/>
    <property type="match status" value="1"/>
</dbReference>
<protein>
    <recommendedName>
        <fullName evidence="2">histidine kinase</fullName>
        <ecNumber evidence="2">2.7.13.3</ecNumber>
    </recommendedName>
</protein>
<feature type="domain" description="Histidine kinase" evidence="7">
    <location>
        <begin position="157"/>
        <end position="378"/>
    </location>
</feature>
<evidence type="ECO:0000256" key="6">
    <source>
        <dbReference type="SAM" id="MobiDB-lite"/>
    </source>
</evidence>
<dbReference type="CDD" id="cd17546">
    <property type="entry name" value="REC_hyHK_CKI1_RcsC-like"/>
    <property type="match status" value="1"/>
</dbReference>
<dbReference type="InterPro" id="IPR001789">
    <property type="entry name" value="Sig_transdc_resp-reg_receiver"/>
</dbReference>
<keyword evidence="10" id="KW-0418">Kinase</keyword>
<gene>
    <name evidence="10" type="ordered locus">Dshi_2708</name>
</gene>
<dbReference type="InterPro" id="IPR036890">
    <property type="entry name" value="HATPase_C_sf"/>
</dbReference>
<dbReference type="InterPro" id="IPR035965">
    <property type="entry name" value="PAS-like_dom_sf"/>
</dbReference>
<sequence length="530" mass="57647">MPEATLKGLDDHAANPFLEFFGKAPVLMHSVDRDGVIVAISAYWAARLGYSPDDMIGRSIMEFMVPESANRARTEVMPTLLRTSSVDKIRHTFLRQDGTPFHALVSAVVLRDADGAFLRTLSIVSADDGTDGLQQDLQAALIRAEDASRAKSRFLAAMSHEIRTPMNAILGFAQLLRLSDLDEKRRGHVDAIIAAGGQLMNLLTDLLDLSHMETGRMRIESRATDLMPLLDQVADWWYSSVSEKGLTLQVEIDDRMPARVLTDPVRLQQVLNNFMANALRYTDRGTITLRVREISRSDSFSRLRLEVEDTGIGISEEQQALLFRPFVQIESDFGKDRGGWGLGLSICHNIAAAMSADIGVTSQPGAGATFHFELTLPLEPCPEPRETPQPHPARAPRGPSAKVLVAEDNPLNQNVMEAMLRDLGHEVRVVSNGFEAVEAILSESFDLVLMDITMPGLDGLGATAQIRTSGPEKSKVPIIACTAHVGGDVQARYRDAGIDGFLPKPVDPRALEAAINSAVSGGAFSHGPGT</sequence>
<organism evidence="10 11">
    <name type="scientific">Dinoroseobacter shibae (strain DSM 16493 / NCIMB 14021 / DFL 12)</name>
    <dbReference type="NCBI Taxonomy" id="398580"/>
    <lineage>
        <taxon>Bacteria</taxon>
        <taxon>Pseudomonadati</taxon>
        <taxon>Pseudomonadota</taxon>
        <taxon>Alphaproteobacteria</taxon>
        <taxon>Rhodobacterales</taxon>
        <taxon>Roseobacteraceae</taxon>
        <taxon>Dinoroseobacter</taxon>
    </lineage>
</organism>
<keyword evidence="3 5" id="KW-0597">Phosphoprotein</keyword>
<keyword evidence="10" id="KW-0808">Transferase</keyword>
<dbReference type="STRING" id="398580.Dshi_2708"/>
<dbReference type="Pfam" id="PF02518">
    <property type="entry name" value="HATPase_c"/>
    <property type="match status" value="1"/>
</dbReference>
<dbReference type="Pfam" id="PF00072">
    <property type="entry name" value="Response_reg"/>
    <property type="match status" value="1"/>
</dbReference>
<feature type="domain" description="Response regulatory" evidence="8">
    <location>
        <begin position="402"/>
        <end position="519"/>
    </location>
</feature>
<evidence type="ECO:0000259" key="7">
    <source>
        <dbReference type="PROSITE" id="PS50109"/>
    </source>
</evidence>
<dbReference type="PROSITE" id="PS50109">
    <property type="entry name" value="HIS_KIN"/>
    <property type="match status" value="1"/>
</dbReference>
<accession>A8LIK0</accession>
<dbReference type="PANTHER" id="PTHR45339">
    <property type="entry name" value="HYBRID SIGNAL TRANSDUCTION HISTIDINE KINASE J"/>
    <property type="match status" value="1"/>
</dbReference>
<dbReference type="PRINTS" id="PR00344">
    <property type="entry name" value="BCTRLSENSOR"/>
</dbReference>
<dbReference type="InterPro" id="IPR005467">
    <property type="entry name" value="His_kinase_dom"/>
</dbReference>
<reference evidence="11" key="1">
    <citation type="journal article" date="2010" name="ISME J.">
        <title>The complete genome sequence of the algal symbiont Dinoroseobacter shibae: a hitchhiker's guide to life in the sea.</title>
        <authorList>
            <person name="Wagner-Dobler I."/>
            <person name="Ballhausen B."/>
            <person name="Berger M."/>
            <person name="Brinkhoff T."/>
            <person name="Buchholz I."/>
            <person name="Bunk B."/>
            <person name="Cypionka H."/>
            <person name="Daniel R."/>
            <person name="Drepper T."/>
            <person name="Gerdts G."/>
            <person name="Hahnke S."/>
            <person name="Han C."/>
            <person name="Jahn D."/>
            <person name="Kalhoefer D."/>
            <person name="Kiss H."/>
            <person name="Klenk H.P."/>
            <person name="Kyrpides N."/>
            <person name="Liebl W."/>
            <person name="Liesegang H."/>
            <person name="Meincke L."/>
            <person name="Pati A."/>
            <person name="Petersen J."/>
            <person name="Piekarski T."/>
            <person name="Pommerenke C."/>
            <person name="Pradella S."/>
            <person name="Pukall R."/>
            <person name="Rabus R."/>
            <person name="Stackebrandt E."/>
            <person name="Thole S."/>
            <person name="Thompson L."/>
            <person name="Tielen P."/>
            <person name="Tomasch J."/>
            <person name="von Jan M."/>
            <person name="Wanphrut N."/>
            <person name="Wichels A."/>
            <person name="Zech H."/>
            <person name="Simon M."/>
        </authorList>
    </citation>
    <scope>NUCLEOTIDE SEQUENCE [LARGE SCALE GENOMIC DNA]</scope>
    <source>
        <strain evidence="11">DSM 16493 / NCIMB 14021 / DFL 12</strain>
    </source>
</reference>
<dbReference type="FunFam" id="3.30.565.10:FF:000010">
    <property type="entry name" value="Sensor histidine kinase RcsC"/>
    <property type="match status" value="1"/>
</dbReference>
<dbReference type="OrthoDB" id="9801651at2"/>
<evidence type="ECO:0000256" key="2">
    <source>
        <dbReference type="ARBA" id="ARBA00012438"/>
    </source>
</evidence>
<dbReference type="CDD" id="cd00130">
    <property type="entry name" value="PAS"/>
    <property type="match status" value="1"/>
</dbReference>
<keyword evidence="4" id="KW-0902">Two-component regulatory system</keyword>
<evidence type="ECO:0000259" key="8">
    <source>
        <dbReference type="PROSITE" id="PS50110"/>
    </source>
</evidence>
<dbReference type="GO" id="GO:0000155">
    <property type="term" value="F:phosphorelay sensor kinase activity"/>
    <property type="evidence" value="ECO:0007669"/>
    <property type="project" value="InterPro"/>
</dbReference>
<dbReference type="SMART" id="SM00091">
    <property type="entry name" value="PAS"/>
    <property type="match status" value="1"/>
</dbReference>
<evidence type="ECO:0000256" key="3">
    <source>
        <dbReference type="ARBA" id="ARBA00022553"/>
    </source>
</evidence>
<evidence type="ECO:0000259" key="9">
    <source>
        <dbReference type="PROSITE" id="PS50112"/>
    </source>
</evidence>
<dbReference type="CDD" id="cd00082">
    <property type="entry name" value="HisKA"/>
    <property type="match status" value="1"/>
</dbReference>
<dbReference type="SMART" id="SM00388">
    <property type="entry name" value="HisKA"/>
    <property type="match status" value="1"/>
</dbReference>
<dbReference type="PANTHER" id="PTHR45339:SF1">
    <property type="entry name" value="HYBRID SIGNAL TRANSDUCTION HISTIDINE KINASE J"/>
    <property type="match status" value="1"/>
</dbReference>
<dbReference type="eggNOG" id="COG0784">
    <property type="taxonomic scope" value="Bacteria"/>
</dbReference>
<proteinExistence type="predicted"/>
<dbReference type="Gene3D" id="3.30.565.10">
    <property type="entry name" value="Histidine kinase-like ATPase, C-terminal domain"/>
    <property type="match status" value="1"/>
</dbReference>
<dbReference type="Gene3D" id="1.10.287.130">
    <property type="match status" value="1"/>
</dbReference>
<evidence type="ECO:0000313" key="11">
    <source>
        <dbReference type="Proteomes" id="UP000006833"/>
    </source>
</evidence>
<dbReference type="Proteomes" id="UP000006833">
    <property type="component" value="Chromosome"/>
</dbReference>
<feature type="region of interest" description="Disordered" evidence="6">
    <location>
        <begin position="379"/>
        <end position="399"/>
    </location>
</feature>
<feature type="modified residue" description="4-aspartylphosphate" evidence="5">
    <location>
        <position position="451"/>
    </location>
</feature>
<dbReference type="InterPro" id="IPR000014">
    <property type="entry name" value="PAS"/>
</dbReference>
<evidence type="ECO:0000256" key="1">
    <source>
        <dbReference type="ARBA" id="ARBA00000085"/>
    </source>
</evidence>
<name>A8LIK0_DINSH</name>
<dbReference type="EC" id="2.7.13.3" evidence="2"/>
<dbReference type="InterPro" id="IPR003661">
    <property type="entry name" value="HisK_dim/P_dom"/>
</dbReference>
<dbReference type="SMART" id="SM00448">
    <property type="entry name" value="REC"/>
    <property type="match status" value="1"/>
</dbReference>
<dbReference type="Gene3D" id="3.40.50.2300">
    <property type="match status" value="1"/>
</dbReference>
<comment type="catalytic activity">
    <reaction evidence="1">
        <text>ATP + protein L-histidine = ADP + protein N-phospho-L-histidine.</text>
        <dbReference type="EC" id="2.7.13.3"/>
    </reaction>
</comment>
<feature type="domain" description="PAS" evidence="9">
    <location>
        <begin position="31"/>
        <end position="84"/>
    </location>
</feature>
<dbReference type="SMART" id="SM00387">
    <property type="entry name" value="HATPase_c"/>
    <property type="match status" value="1"/>
</dbReference>
<dbReference type="InterPro" id="IPR011006">
    <property type="entry name" value="CheY-like_superfamily"/>
</dbReference>
<dbReference type="NCBIfam" id="TIGR00229">
    <property type="entry name" value="sensory_box"/>
    <property type="match status" value="1"/>
</dbReference>
<evidence type="ECO:0000313" key="10">
    <source>
        <dbReference type="EMBL" id="ABV94441.1"/>
    </source>
</evidence>
<dbReference type="eggNOG" id="COG2205">
    <property type="taxonomic scope" value="Bacteria"/>
</dbReference>
<dbReference type="SUPFAM" id="SSF55874">
    <property type="entry name" value="ATPase domain of HSP90 chaperone/DNA topoisomerase II/histidine kinase"/>
    <property type="match status" value="1"/>
</dbReference>
<dbReference type="PROSITE" id="PS50112">
    <property type="entry name" value="PAS"/>
    <property type="match status" value="1"/>
</dbReference>
<dbReference type="InterPro" id="IPR003594">
    <property type="entry name" value="HATPase_dom"/>
</dbReference>
<dbReference type="KEGG" id="dsh:Dshi_2708"/>
<dbReference type="InterPro" id="IPR036097">
    <property type="entry name" value="HisK_dim/P_sf"/>
</dbReference>
<dbReference type="AlphaFoldDB" id="A8LIK0"/>
<dbReference type="SUPFAM" id="SSF52172">
    <property type="entry name" value="CheY-like"/>
    <property type="match status" value="1"/>
</dbReference>
<dbReference type="HOGENOM" id="CLU_000445_114_15_5"/>
<keyword evidence="11" id="KW-1185">Reference proteome</keyword>
<dbReference type="SUPFAM" id="SSF55785">
    <property type="entry name" value="PYP-like sensor domain (PAS domain)"/>
    <property type="match status" value="1"/>
</dbReference>
<dbReference type="Gene3D" id="3.30.450.20">
    <property type="entry name" value="PAS domain"/>
    <property type="match status" value="1"/>
</dbReference>